<gene>
    <name evidence="1" type="ORF">K1T71_010923</name>
</gene>
<proteinExistence type="predicted"/>
<dbReference type="EMBL" id="CM034405">
    <property type="protein sequence ID" value="KAJ0173774.1"/>
    <property type="molecule type" value="Genomic_DNA"/>
</dbReference>
<organism evidence="1 2">
    <name type="scientific">Dendrolimus kikuchii</name>
    <dbReference type="NCBI Taxonomy" id="765133"/>
    <lineage>
        <taxon>Eukaryota</taxon>
        <taxon>Metazoa</taxon>
        <taxon>Ecdysozoa</taxon>
        <taxon>Arthropoda</taxon>
        <taxon>Hexapoda</taxon>
        <taxon>Insecta</taxon>
        <taxon>Pterygota</taxon>
        <taxon>Neoptera</taxon>
        <taxon>Endopterygota</taxon>
        <taxon>Lepidoptera</taxon>
        <taxon>Glossata</taxon>
        <taxon>Ditrysia</taxon>
        <taxon>Bombycoidea</taxon>
        <taxon>Lasiocampidae</taxon>
        <taxon>Dendrolimus</taxon>
    </lineage>
</organism>
<name>A0ACC1CQ81_9NEOP</name>
<keyword evidence="2" id="KW-1185">Reference proteome</keyword>
<accession>A0ACC1CQ81</accession>
<sequence length="148" mass="17112">MSNININETVLKYDNFINNVLKEDLKRVEVRLQEINTEISDLVQQRHTLKVITDKNLHPNGFKTQVNLGCNFFMEAAVTNTEVLLLNIGLNHYVEFTVEEAMKYLDLRIKAYEKKGEELRDKAAKTKAHIKLMLFGISELQNKTIESS</sequence>
<evidence type="ECO:0000313" key="1">
    <source>
        <dbReference type="EMBL" id="KAJ0173774.1"/>
    </source>
</evidence>
<dbReference type="Proteomes" id="UP000824533">
    <property type="component" value="Linkage Group LG19"/>
</dbReference>
<protein>
    <submittedName>
        <fullName evidence="1">Uncharacterized protein</fullName>
    </submittedName>
</protein>
<evidence type="ECO:0000313" key="2">
    <source>
        <dbReference type="Proteomes" id="UP000824533"/>
    </source>
</evidence>
<reference evidence="1 2" key="1">
    <citation type="journal article" date="2021" name="Front. Genet.">
        <title>Chromosome-Level Genome Assembly Reveals Significant Gene Expansion in the Toll and IMD Signaling Pathways of Dendrolimus kikuchii.</title>
        <authorList>
            <person name="Zhou J."/>
            <person name="Wu P."/>
            <person name="Xiong Z."/>
            <person name="Liu N."/>
            <person name="Zhao N."/>
            <person name="Ji M."/>
            <person name="Qiu Y."/>
            <person name="Yang B."/>
        </authorList>
    </citation>
    <scope>NUCLEOTIDE SEQUENCE [LARGE SCALE GENOMIC DNA]</scope>
    <source>
        <strain evidence="1">Ann1</strain>
    </source>
</reference>
<comment type="caution">
    <text evidence="1">The sequence shown here is derived from an EMBL/GenBank/DDBJ whole genome shotgun (WGS) entry which is preliminary data.</text>
</comment>